<dbReference type="PANTHER" id="PTHR12419:SF4">
    <property type="entry name" value="OTU DOMAIN-CONTAINING PROTEIN 5"/>
    <property type="match status" value="1"/>
</dbReference>
<dbReference type="GO" id="GO:0001817">
    <property type="term" value="P:regulation of cytokine production"/>
    <property type="evidence" value="ECO:0007669"/>
    <property type="project" value="UniProtKB-ARBA"/>
</dbReference>
<evidence type="ECO:0000256" key="7">
    <source>
        <dbReference type="ARBA" id="ARBA00022807"/>
    </source>
</evidence>
<evidence type="ECO:0000313" key="12">
    <source>
        <dbReference type="Proteomes" id="UP000597762"/>
    </source>
</evidence>
<dbReference type="InterPro" id="IPR050704">
    <property type="entry name" value="Peptidase_C85-like"/>
</dbReference>
<feature type="compositionally biased region" description="Basic residues" evidence="9">
    <location>
        <begin position="72"/>
        <end position="91"/>
    </location>
</feature>
<dbReference type="Proteomes" id="UP000597762">
    <property type="component" value="Unassembled WGS sequence"/>
</dbReference>
<dbReference type="PANTHER" id="PTHR12419">
    <property type="entry name" value="OTU DOMAIN CONTAINING PROTEIN"/>
    <property type="match status" value="1"/>
</dbReference>
<feature type="compositionally biased region" description="Polar residues" evidence="9">
    <location>
        <begin position="450"/>
        <end position="471"/>
    </location>
</feature>
<feature type="compositionally biased region" description="Polar residues" evidence="9">
    <location>
        <begin position="419"/>
        <end position="429"/>
    </location>
</feature>
<dbReference type="AlphaFoldDB" id="A0A812DLY9"/>
<dbReference type="InterPro" id="IPR038765">
    <property type="entry name" value="Papain-like_cys_pep_sf"/>
</dbReference>
<accession>A0A812DLY9</accession>
<dbReference type="GO" id="GO:0030154">
    <property type="term" value="P:cell differentiation"/>
    <property type="evidence" value="ECO:0007669"/>
    <property type="project" value="UniProtKB-ARBA"/>
</dbReference>
<dbReference type="Gene3D" id="3.90.70.80">
    <property type="match status" value="1"/>
</dbReference>
<dbReference type="Pfam" id="PF02338">
    <property type="entry name" value="OTU"/>
    <property type="match status" value="1"/>
</dbReference>
<evidence type="ECO:0000256" key="9">
    <source>
        <dbReference type="SAM" id="MobiDB-lite"/>
    </source>
</evidence>
<evidence type="ECO:0000256" key="6">
    <source>
        <dbReference type="ARBA" id="ARBA00022801"/>
    </source>
</evidence>
<evidence type="ECO:0000259" key="10">
    <source>
        <dbReference type="PROSITE" id="PS50802"/>
    </source>
</evidence>
<feature type="compositionally biased region" description="Basic residues" evidence="9">
    <location>
        <begin position="1"/>
        <end position="10"/>
    </location>
</feature>
<feature type="region of interest" description="Disordered" evidence="9">
    <location>
        <begin position="127"/>
        <end position="151"/>
    </location>
</feature>
<dbReference type="GO" id="GO:0004843">
    <property type="term" value="F:cysteine-type deubiquitinase activity"/>
    <property type="evidence" value="ECO:0007669"/>
    <property type="project" value="UniProtKB-EC"/>
</dbReference>
<evidence type="ECO:0000256" key="3">
    <source>
        <dbReference type="ARBA" id="ARBA00012759"/>
    </source>
</evidence>
<evidence type="ECO:0000256" key="1">
    <source>
        <dbReference type="ARBA" id="ARBA00000707"/>
    </source>
</evidence>
<comment type="similarity">
    <text evidence="2">Belongs to the peptidase C85 family.</text>
</comment>
<dbReference type="GO" id="GO:0051241">
    <property type="term" value="P:negative regulation of multicellular organismal process"/>
    <property type="evidence" value="ECO:0007669"/>
    <property type="project" value="UniProtKB-ARBA"/>
</dbReference>
<protein>
    <recommendedName>
        <fullName evidence="3">ubiquitinyl hydrolase 1</fullName>
        <ecNumber evidence="3">3.4.19.12</ecNumber>
    </recommendedName>
    <alternativeName>
        <fullName evidence="8">Deubiquitinating enzyme A</fullName>
    </alternativeName>
</protein>
<feature type="domain" description="OTU" evidence="10">
    <location>
        <begin position="175"/>
        <end position="298"/>
    </location>
</feature>
<dbReference type="OrthoDB" id="409956at2759"/>
<organism evidence="11 12">
    <name type="scientific">Acanthosepion pharaonis</name>
    <name type="common">Pharaoh cuttlefish</name>
    <name type="synonym">Sepia pharaonis</name>
    <dbReference type="NCBI Taxonomy" id="158019"/>
    <lineage>
        <taxon>Eukaryota</taxon>
        <taxon>Metazoa</taxon>
        <taxon>Spiralia</taxon>
        <taxon>Lophotrochozoa</taxon>
        <taxon>Mollusca</taxon>
        <taxon>Cephalopoda</taxon>
        <taxon>Coleoidea</taxon>
        <taxon>Decapodiformes</taxon>
        <taxon>Sepiida</taxon>
        <taxon>Sepiina</taxon>
        <taxon>Sepiidae</taxon>
        <taxon>Acanthosepion</taxon>
    </lineage>
</organism>
<proteinExistence type="inferred from homology"/>
<dbReference type="CDD" id="cd22752">
    <property type="entry name" value="OTU_OTUD5-like"/>
    <property type="match status" value="1"/>
</dbReference>
<dbReference type="EC" id="3.4.19.12" evidence="3"/>
<feature type="compositionally biased region" description="Low complexity" evidence="9">
    <location>
        <begin position="437"/>
        <end position="449"/>
    </location>
</feature>
<feature type="region of interest" description="Disordered" evidence="9">
    <location>
        <begin position="402"/>
        <end position="487"/>
    </location>
</feature>
<keyword evidence="5" id="KW-0833">Ubl conjugation pathway</keyword>
<feature type="region of interest" description="Disordered" evidence="9">
    <location>
        <begin position="1"/>
        <end position="113"/>
    </location>
</feature>
<reference evidence="11" key="1">
    <citation type="submission" date="2021-01" db="EMBL/GenBank/DDBJ databases">
        <authorList>
            <person name="Li R."/>
            <person name="Bekaert M."/>
        </authorList>
    </citation>
    <scope>NUCLEOTIDE SEQUENCE</scope>
    <source>
        <strain evidence="11">Farmed</strain>
    </source>
</reference>
<feature type="compositionally biased region" description="Basic and acidic residues" evidence="9">
    <location>
        <begin position="52"/>
        <end position="69"/>
    </location>
</feature>
<evidence type="ECO:0000256" key="2">
    <source>
        <dbReference type="ARBA" id="ARBA00010407"/>
    </source>
</evidence>
<sequence>MTILPKKKPTKDKNDPENTDHSHHSSANESRHEKVGRSRSSPTRWLPASTSFDDKRDSGGSSYDGHDSSSNHNKRRHRSSPHRNVRKHRHDPRGSHHPPTSSSSHVGVVGGGTVPGAVSVGVAVVGNGSSPSDYESMTGGYNSEDEHAAPGRQLQDNTDELEHWFEATLKEKKGFIVKKMREDGACLFRAVADQVFGDPEMHSDVRKTCIDYMAKNVDYFKHYVTEDFNTYLNRKRMDSCHGNHVEMQALCELYNRPIEVYQYSIDPINTFHSAYKTDNEPIRISYHRNVHYNSVVDPFKATIGVGLGLPGLQPGLAEKNLMRDAVTQSEDFHIEKAMLEDKLRETDWELTQETIEEQVARESYLQWLRDNEKRAKIQGPARSASATCSSSSEYALIGPETVASPDCGRLGRSPRHRSASNSTQSSPHSAENCIEKLQSQPSQQPLPQQHCSPNRPTDLTLHSGSPKSPQIGNEPLLGAVAAGTGGSCPTSDVASGGFDETASIMNRLPPTMFGLTEWDEDDILAQVIAQSQQEYLDSLKKNAASTSVCDSLPMDQSTHSSS</sequence>
<dbReference type="GO" id="GO:0006508">
    <property type="term" value="P:proteolysis"/>
    <property type="evidence" value="ECO:0007669"/>
    <property type="project" value="UniProtKB-KW"/>
</dbReference>
<feature type="compositionally biased region" description="Polar residues" evidence="9">
    <location>
        <begin position="38"/>
        <end position="51"/>
    </location>
</feature>
<comment type="catalytic activity">
    <reaction evidence="1">
        <text>Thiol-dependent hydrolysis of ester, thioester, amide, peptide and isopeptide bonds formed by the C-terminal Gly of ubiquitin (a 76-residue protein attached to proteins as an intracellular targeting signal).</text>
        <dbReference type="EC" id="3.4.19.12"/>
    </reaction>
</comment>
<dbReference type="InterPro" id="IPR003323">
    <property type="entry name" value="OTU_dom"/>
</dbReference>
<dbReference type="GO" id="GO:0016579">
    <property type="term" value="P:protein deubiquitination"/>
    <property type="evidence" value="ECO:0007669"/>
    <property type="project" value="TreeGrafter"/>
</dbReference>
<evidence type="ECO:0000256" key="8">
    <source>
        <dbReference type="ARBA" id="ARBA00033460"/>
    </source>
</evidence>
<dbReference type="GO" id="GO:0061578">
    <property type="term" value="F:K63-linked deubiquitinase activity"/>
    <property type="evidence" value="ECO:0007669"/>
    <property type="project" value="TreeGrafter"/>
</dbReference>
<feature type="compositionally biased region" description="Basic and acidic residues" evidence="9">
    <location>
        <begin position="11"/>
        <end position="23"/>
    </location>
</feature>
<keyword evidence="4" id="KW-0645">Protease</keyword>
<dbReference type="PROSITE" id="PS50802">
    <property type="entry name" value="OTU"/>
    <property type="match status" value="1"/>
</dbReference>
<dbReference type="GO" id="GO:0010629">
    <property type="term" value="P:negative regulation of gene expression"/>
    <property type="evidence" value="ECO:0007669"/>
    <property type="project" value="UniProtKB-ARBA"/>
</dbReference>
<evidence type="ECO:0000313" key="11">
    <source>
        <dbReference type="EMBL" id="CAE1306993.1"/>
    </source>
</evidence>
<dbReference type="FunFam" id="3.90.70.80:FF:000002">
    <property type="entry name" value="OTU domain-containing protein 5 isoform X2"/>
    <property type="match status" value="1"/>
</dbReference>
<name>A0A812DLY9_ACAPH</name>
<keyword evidence="7" id="KW-0788">Thiol protease</keyword>
<dbReference type="SUPFAM" id="SSF54001">
    <property type="entry name" value="Cysteine proteinases"/>
    <property type="match status" value="1"/>
</dbReference>
<evidence type="ECO:0000256" key="4">
    <source>
        <dbReference type="ARBA" id="ARBA00022670"/>
    </source>
</evidence>
<dbReference type="EMBL" id="CAHIKZ030004089">
    <property type="protein sequence ID" value="CAE1306993.1"/>
    <property type="molecule type" value="Genomic_DNA"/>
</dbReference>
<keyword evidence="6 11" id="KW-0378">Hydrolase</keyword>
<keyword evidence="12" id="KW-1185">Reference proteome</keyword>
<feature type="compositionally biased region" description="Low complexity" evidence="9">
    <location>
        <begin position="97"/>
        <end position="107"/>
    </location>
</feature>
<comment type="caution">
    <text evidence="11">The sequence shown here is derived from an EMBL/GenBank/DDBJ whole genome shotgun (WGS) entry which is preliminary data.</text>
</comment>
<evidence type="ECO:0000256" key="5">
    <source>
        <dbReference type="ARBA" id="ARBA00022786"/>
    </source>
</evidence>
<gene>
    <name evidence="11" type="ORF">SPHA_59101</name>
</gene>